<proteinExistence type="predicted"/>
<gene>
    <name evidence="1" type="ORF">LCGC14_3103340</name>
</gene>
<dbReference type="AlphaFoldDB" id="A0A0F8YX57"/>
<accession>A0A0F8YX57</accession>
<comment type="caution">
    <text evidence="1">The sequence shown here is derived from an EMBL/GenBank/DDBJ whole genome shotgun (WGS) entry which is preliminary data.</text>
</comment>
<evidence type="ECO:0000313" key="1">
    <source>
        <dbReference type="EMBL" id="KKK52591.1"/>
    </source>
</evidence>
<reference evidence="1" key="1">
    <citation type="journal article" date="2015" name="Nature">
        <title>Complex archaea that bridge the gap between prokaryotes and eukaryotes.</title>
        <authorList>
            <person name="Spang A."/>
            <person name="Saw J.H."/>
            <person name="Jorgensen S.L."/>
            <person name="Zaremba-Niedzwiedzka K."/>
            <person name="Martijn J."/>
            <person name="Lind A.E."/>
            <person name="van Eijk R."/>
            <person name="Schleper C."/>
            <person name="Guy L."/>
            <person name="Ettema T.J."/>
        </authorList>
    </citation>
    <scope>NUCLEOTIDE SEQUENCE</scope>
</reference>
<name>A0A0F8YX57_9ZZZZ</name>
<dbReference type="EMBL" id="LAZR01066942">
    <property type="protein sequence ID" value="KKK52591.1"/>
    <property type="molecule type" value="Genomic_DNA"/>
</dbReference>
<organism evidence="1">
    <name type="scientific">marine sediment metagenome</name>
    <dbReference type="NCBI Taxonomy" id="412755"/>
    <lineage>
        <taxon>unclassified sequences</taxon>
        <taxon>metagenomes</taxon>
        <taxon>ecological metagenomes</taxon>
    </lineage>
</organism>
<protein>
    <submittedName>
        <fullName evidence="1">Uncharacterized protein</fullName>
    </submittedName>
</protein>
<sequence length="116" mass="12825">MAHTYDLTTEIGQVRLLIGDRDIVPTTDAQFSDEEIQAFLDLGGSILMAASKACEAWASNLKTALTSETIGEYSYKQGTVANLIKLADKYAQQDREIPYFNWAEMDLTSIGDPEIT</sequence>